<dbReference type="Proteomes" id="UP001177260">
    <property type="component" value="Unassembled WGS sequence"/>
</dbReference>
<evidence type="ECO:0000313" key="2">
    <source>
        <dbReference type="Proteomes" id="UP001177260"/>
    </source>
</evidence>
<name>A0ACC3B316_9EURO</name>
<protein>
    <submittedName>
        <fullName evidence="1">Uncharacterized protein</fullName>
    </submittedName>
</protein>
<dbReference type="EMBL" id="JAOPJF010000029">
    <property type="protein sequence ID" value="KAK1144674.1"/>
    <property type="molecule type" value="Genomic_DNA"/>
</dbReference>
<accession>A0ACC3B316</accession>
<reference evidence="1 2" key="1">
    <citation type="journal article" date="2023" name="ACS Omega">
        <title>Identification of the Neoaspergillic Acid Biosynthesis Gene Cluster by Establishing an In Vitro CRISPR-Ribonucleoprotein Genetic System in Aspergillus melleus.</title>
        <authorList>
            <person name="Yuan B."/>
            <person name="Grau M.F."/>
            <person name="Murata R.M."/>
            <person name="Torok T."/>
            <person name="Venkateswaran K."/>
            <person name="Stajich J.E."/>
            <person name="Wang C.C.C."/>
        </authorList>
    </citation>
    <scope>NUCLEOTIDE SEQUENCE [LARGE SCALE GENOMIC DNA]</scope>
    <source>
        <strain evidence="1 2">IMV 1140</strain>
    </source>
</reference>
<comment type="caution">
    <text evidence="1">The sequence shown here is derived from an EMBL/GenBank/DDBJ whole genome shotgun (WGS) entry which is preliminary data.</text>
</comment>
<gene>
    <name evidence="1" type="ORF">N8T08_004978</name>
</gene>
<organism evidence="1 2">
    <name type="scientific">Aspergillus melleus</name>
    <dbReference type="NCBI Taxonomy" id="138277"/>
    <lineage>
        <taxon>Eukaryota</taxon>
        <taxon>Fungi</taxon>
        <taxon>Dikarya</taxon>
        <taxon>Ascomycota</taxon>
        <taxon>Pezizomycotina</taxon>
        <taxon>Eurotiomycetes</taxon>
        <taxon>Eurotiomycetidae</taxon>
        <taxon>Eurotiales</taxon>
        <taxon>Aspergillaceae</taxon>
        <taxon>Aspergillus</taxon>
        <taxon>Aspergillus subgen. Circumdati</taxon>
    </lineage>
</organism>
<keyword evidence="2" id="KW-1185">Reference proteome</keyword>
<sequence>MNTHPEPSQTKRRESRAGTRKVTSLSAEQLERKRANDREAQRTIRQRTREHIERLEHQVSELKTKGEQFDDIVRRNAALENEIRTLKQQLTIAPSVLSTSSQVSVTHEWQQQYGSTRSPSICESSDADYSNRVEPYIFDGQPRNANTMPVRASHVTYNAHGSGQPPGPAFQTYPSHLYAPGGPNQPHPEEMAHHPQHPIPFAGGQRSVLVPNVSAEREAGGYPVLQSTPQYQQPEQPPRPGYSYEWMPRS</sequence>
<evidence type="ECO:0000313" key="1">
    <source>
        <dbReference type="EMBL" id="KAK1144674.1"/>
    </source>
</evidence>
<proteinExistence type="predicted"/>